<dbReference type="EMBL" id="CP144751">
    <property type="protein sequence ID" value="WVZ85451.1"/>
    <property type="molecule type" value="Genomic_DNA"/>
</dbReference>
<dbReference type="AlphaFoldDB" id="A0AAQ3X5D4"/>
<evidence type="ECO:0000313" key="1">
    <source>
        <dbReference type="EMBL" id="WVZ85451.1"/>
    </source>
</evidence>
<protein>
    <submittedName>
        <fullName evidence="1">Uncharacterized protein</fullName>
    </submittedName>
</protein>
<sequence length="124" mass="13305">MLAAVEHVGVITRPSILCSSTSETTTTTTASRLLAAFVQELAFFILLLPKQSGRGSRGVQVFCHLFCFPCPALGRHTYWDGGSITFYKVPRLSPPLALRRGNNWWAAAAAAAAGAAASISWIRP</sequence>
<proteinExistence type="predicted"/>
<accession>A0AAQ3X5D4</accession>
<evidence type="ECO:0000313" key="2">
    <source>
        <dbReference type="Proteomes" id="UP001341281"/>
    </source>
</evidence>
<keyword evidence="2" id="KW-1185">Reference proteome</keyword>
<gene>
    <name evidence="1" type="ORF">U9M48_032378</name>
</gene>
<reference evidence="1 2" key="1">
    <citation type="submission" date="2024-02" db="EMBL/GenBank/DDBJ databases">
        <title>High-quality chromosome-scale genome assembly of Pensacola bahiagrass (Paspalum notatum Flugge var. saurae).</title>
        <authorList>
            <person name="Vega J.M."/>
            <person name="Podio M."/>
            <person name="Orjuela J."/>
            <person name="Siena L.A."/>
            <person name="Pessino S.C."/>
            <person name="Combes M.C."/>
            <person name="Mariac C."/>
            <person name="Albertini E."/>
            <person name="Pupilli F."/>
            <person name="Ortiz J.P.A."/>
            <person name="Leblanc O."/>
        </authorList>
    </citation>
    <scope>NUCLEOTIDE SEQUENCE [LARGE SCALE GENOMIC DNA]</scope>
    <source>
        <strain evidence="1">R1</strain>
        <tissue evidence="1">Leaf</tissue>
    </source>
</reference>
<name>A0AAQ3X5D4_PASNO</name>
<organism evidence="1 2">
    <name type="scientific">Paspalum notatum var. saurae</name>
    <dbReference type="NCBI Taxonomy" id="547442"/>
    <lineage>
        <taxon>Eukaryota</taxon>
        <taxon>Viridiplantae</taxon>
        <taxon>Streptophyta</taxon>
        <taxon>Embryophyta</taxon>
        <taxon>Tracheophyta</taxon>
        <taxon>Spermatophyta</taxon>
        <taxon>Magnoliopsida</taxon>
        <taxon>Liliopsida</taxon>
        <taxon>Poales</taxon>
        <taxon>Poaceae</taxon>
        <taxon>PACMAD clade</taxon>
        <taxon>Panicoideae</taxon>
        <taxon>Andropogonodae</taxon>
        <taxon>Paspaleae</taxon>
        <taxon>Paspalinae</taxon>
        <taxon>Paspalum</taxon>
    </lineage>
</organism>
<dbReference type="Proteomes" id="UP001341281">
    <property type="component" value="Chromosome 07"/>
</dbReference>